<evidence type="ECO:0000256" key="2">
    <source>
        <dbReference type="ARBA" id="ARBA00024446"/>
    </source>
</evidence>
<evidence type="ECO:0000259" key="3">
    <source>
        <dbReference type="SMART" id="SM00877"/>
    </source>
</evidence>
<name>A0A4V2PTL0_9PAST</name>
<dbReference type="Pfam" id="PF00936">
    <property type="entry name" value="BMC"/>
    <property type="match status" value="1"/>
</dbReference>
<feature type="domain" description="Bacterial microcompartment" evidence="3">
    <location>
        <begin position="35"/>
        <end position="98"/>
    </location>
</feature>
<accession>A0A4V2PTL0</accession>
<reference evidence="4 5" key="1">
    <citation type="submission" date="2019-03" db="EMBL/GenBank/DDBJ databases">
        <title>Genomic Encyclopedia of Type Strains, Phase IV (KMG-IV): sequencing the most valuable type-strain genomes for metagenomic binning, comparative biology and taxonomic classification.</title>
        <authorList>
            <person name="Goeker M."/>
        </authorList>
    </citation>
    <scope>NUCLEOTIDE SEQUENCE [LARGE SCALE GENOMIC DNA]</scope>
    <source>
        <strain evidence="4 5">DSM 10053</strain>
    </source>
</reference>
<comment type="caution">
    <text evidence="4">The sequence shown here is derived from an EMBL/GenBank/DDBJ whole genome shotgun (WGS) entry which is preliminary data.</text>
</comment>
<dbReference type="InterPro" id="IPR000249">
    <property type="entry name" value="BMC_dom"/>
</dbReference>
<keyword evidence="2" id="KW-1283">Bacterial microcompartment</keyword>
<dbReference type="AlphaFoldDB" id="A0A4V2PTL0"/>
<comment type="subcellular location">
    <subcellularLocation>
        <location evidence="1">Bacterial microcompartment</location>
    </subcellularLocation>
</comment>
<dbReference type="RefSeq" id="WP_132302810.1">
    <property type="nucleotide sequence ID" value="NZ_CP170642.1"/>
</dbReference>
<dbReference type="SMART" id="SM00877">
    <property type="entry name" value="BMC"/>
    <property type="match status" value="1"/>
</dbReference>
<dbReference type="Gene3D" id="3.30.70.1710">
    <property type="match status" value="1"/>
</dbReference>
<protein>
    <submittedName>
        <fullName evidence="4">BMC domain-containing protein</fullName>
    </submittedName>
</protein>
<proteinExistence type="predicted"/>
<evidence type="ECO:0000313" key="5">
    <source>
        <dbReference type="Proteomes" id="UP000295496"/>
    </source>
</evidence>
<sequence length="99" mass="11127">MKRRIINAPSQDVIRMMRKHMSTDGRAMLENCDIHSVALMMLSIPELYYYADIATKNANVVVTEIFGTCPQHVTTLAIWGEVAAVRTAVEAIEEAENME</sequence>
<evidence type="ECO:0000256" key="1">
    <source>
        <dbReference type="ARBA" id="ARBA00024322"/>
    </source>
</evidence>
<dbReference type="SUPFAM" id="SSF143414">
    <property type="entry name" value="CcmK-like"/>
    <property type="match status" value="1"/>
</dbReference>
<gene>
    <name evidence="4" type="ORF">EV692_2255</name>
</gene>
<evidence type="ECO:0000313" key="4">
    <source>
        <dbReference type="EMBL" id="TCK66981.1"/>
    </source>
</evidence>
<dbReference type="InterPro" id="IPR037233">
    <property type="entry name" value="CcmK-like_sf"/>
</dbReference>
<dbReference type="GO" id="GO:0031469">
    <property type="term" value="C:bacterial microcompartment"/>
    <property type="evidence" value="ECO:0007669"/>
    <property type="project" value="UniProtKB-SubCell"/>
</dbReference>
<dbReference type="EMBL" id="SMGJ01000009">
    <property type="protein sequence ID" value="TCK66981.1"/>
    <property type="molecule type" value="Genomic_DNA"/>
</dbReference>
<keyword evidence="5" id="KW-1185">Reference proteome</keyword>
<dbReference type="Proteomes" id="UP000295496">
    <property type="component" value="Unassembled WGS sequence"/>
</dbReference>
<organism evidence="4 5">
    <name type="scientific">Lonepinella koalarum</name>
    <dbReference type="NCBI Taxonomy" id="53417"/>
    <lineage>
        <taxon>Bacteria</taxon>
        <taxon>Pseudomonadati</taxon>
        <taxon>Pseudomonadota</taxon>
        <taxon>Gammaproteobacteria</taxon>
        <taxon>Pasteurellales</taxon>
        <taxon>Pasteurellaceae</taxon>
        <taxon>Lonepinella</taxon>
    </lineage>
</organism>